<accession>A0A8H7ER02</accession>
<evidence type="ECO:0000313" key="1">
    <source>
        <dbReference type="EMBL" id="KAF7727573.1"/>
    </source>
</evidence>
<dbReference type="AlphaFoldDB" id="A0A8H7ER02"/>
<dbReference type="Proteomes" id="UP000605846">
    <property type="component" value="Unassembled WGS sequence"/>
</dbReference>
<dbReference type="OrthoDB" id="2341318at2759"/>
<name>A0A8H7ER02_9FUNG</name>
<protein>
    <submittedName>
        <fullName evidence="1">Uncharacterized protein</fullName>
    </submittedName>
</protein>
<comment type="caution">
    <text evidence="1">The sequence shown here is derived from an EMBL/GenBank/DDBJ whole genome shotgun (WGS) entry which is preliminary data.</text>
</comment>
<proteinExistence type="predicted"/>
<keyword evidence="2" id="KW-1185">Reference proteome</keyword>
<evidence type="ECO:0000313" key="2">
    <source>
        <dbReference type="Proteomes" id="UP000605846"/>
    </source>
</evidence>
<gene>
    <name evidence="1" type="ORF">EC973_007334</name>
</gene>
<organism evidence="1 2">
    <name type="scientific">Apophysomyces ossiformis</name>
    <dbReference type="NCBI Taxonomy" id="679940"/>
    <lineage>
        <taxon>Eukaryota</taxon>
        <taxon>Fungi</taxon>
        <taxon>Fungi incertae sedis</taxon>
        <taxon>Mucoromycota</taxon>
        <taxon>Mucoromycotina</taxon>
        <taxon>Mucoromycetes</taxon>
        <taxon>Mucorales</taxon>
        <taxon>Mucorineae</taxon>
        <taxon>Mucoraceae</taxon>
        <taxon>Apophysomyces</taxon>
    </lineage>
</organism>
<dbReference type="EMBL" id="JABAYA010000053">
    <property type="protein sequence ID" value="KAF7727573.1"/>
    <property type="molecule type" value="Genomic_DNA"/>
</dbReference>
<sequence>MPSSFKINVWNETTKQWVPYSSSLRCYYLQQNSNGVNQFHPSSLREGYVALEGGPISEYKACRIQWFDSYYKVASRTSPSFVKPGQKHASDYALCAHNPDNSFREFKSESYSEHGGKVFKVRWDIAGKGDAWVSRSTTNEGYVRMRDTSSDNAGGMLLTFGGSWGSEIQQIPRIDLDDMGKVHSIYE</sequence>
<reference evidence="1" key="1">
    <citation type="submission" date="2020-01" db="EMBL/GenBank/DDBJ databases">
        <title>Genome Sequencing of Three Apophysomyces-Like Fungal Strains Confirms a Novel Fungal Genus in the Mucoromycota with divergent Burkholderia-like Endosymbiotic Bacteria.</title>
        <authorList>
            <person name="Stajich J.E."/>
            <person name="Macias A.M."/>
            <person name="Carter-House D."/>
            <person name="Lovett B."/>
            <person name="Kasson L.R."/>
            <person name="Berry K."/>
            <person name="Grigoriev I."/>
            <person name="Chang Y."/>
            <person name="Spatafora J."/>
            <person name="Kasson M.T."/>
        </authorList>
    </citation>
    <scope>NUCLEOTIDE SEQUENCE</scope>
    <source>
        <strain evidence="1">NRRL A-21654</strain>
    </source>
</reference>